<evidence type="ECO:0000313" key="3">
    <source>
        <dbReference type="Proteomes" id="UP001648503"/>
    </source>
</evidence>
<name>A0ABQ8FL55_9FUNG</name>
<proteinExistence type="predicted"/>
<dbReference type="PANTHER" id="PTHR33119">
    <property type="entry name" value="IFI3P"/>
    <property type="match status" value="1"/>
</dbReference>
<dbReference type="EMBL" id="JAFCIX010000046">
    <property type="protein sequence ID" value="KAH6600177.1"/>
    <property type="molecule type" value="Genomic_DNA"/>
</dbReference>
<evidence type="ECO:0000313" key="2">
    <source>
        <dbReference type="EMBL" id="KAH6600177.1"/>
    </source>
</evidence>
<organism evidence="2 3">
    <name type="scientific">Batrachochytrium salamandrivorans</name>
    <dbReference type="NCBI Taxonomy" id="1357716"/>
    <lineage>
        <taxon>Eukaryota</taxon>
        <taxon>Fungi</taxon>
        <taxon>Fungi incertae sedis</taxon>
        <taxon>Chytridiomycota</taxon>
        <taxon>Chytridiomycota incertae sedis</taxon>
        <taxon>Chytridiomycetes</taxon>
        <taxon>Rhizophydiales</taxon>
        <taxon>Rhizophydiales incertae sedis</taxon>
        <taxon>Batrachochytrium</taxon>
    </lineage>
</organism>
<protein>
    <recommendedName>
        <fullName evidence="1">DUF4246 domain-containing protein</fullName>
    </recommendedName>
</protein>
<sequence length="582" mass="64645">MGNPDLVELASIFKDKGGPGAFVGIQAWTLDEVIFRRMVAMVLNKPLWWIHILDTEVVQEWRSILAGEEGPPNKVALVVEEVIAFVSQLGSRGVHSASTGATVMPGPAVGTIVSPDAVPLDLSNRLIEHTRVLEDIPEAHKDWQAEHSKAAGSNSNETISHSRHVLNLVNPHLFSLWYHHTLIKLTERKMLERVQPPWSRFVGSGHQPARMPRRGITGPWRMRSTRFQMLPSEVVVDSEGKASITSYINNLHPIQHQAIHQDIADILSCVIPLFERQLSLLMGRLVAPILKIPILNEDLFEEGTVGCTALHISGSTPHEQSNVLPVRYRQLSPCVSLSNRRLQMIIKISQIHLTPENPEYEGESWSVDGNSNEAIVATCIYPYAVSDTITVPILELRAGACVPFDYTLEGEDMQNQMDYTLREYGISAGNKLTQEVGNIKLNLGRCVTYPNLFQHRLAPIRLLDASLGQVGHCKFLMFYLIDPSKTIVSTSATPPQQIGWFTDAISSSACIPRLPNEIIRNVASFIPGLSTAADARTRYAQAIYEQTHSIGPAISDDVFERVFDIMDPSGYDSDHDPDDLDN</sequence>
<keyword evidence="3" id="KW-1185">Reference proteome</keyword>
<comment type="caution">
    <text evidence="2">The sequence shown here is derived from an EMBL/GenBank/DDBJ whole genome shotgun (WGS) entry which is preliminary data.</text>
</comment>
<feature type="domain" description="DUF4246" evidence="1">
    <location>
        <begin position="112"/>
        <end position="503"/>
    </location>
</feature>
<dbReference type="PANTHER" id="PTHR33119:SF1">
    <property type="entry name" value="FE2OG DIOXYGENASE DOMAIN-CONTAINING PROTEIN"/>
    <property type="match status" value="1"/>
</dbReference>
<gene>
    <name evidence="2" type="ORF">BASA50_002502</name>
</gene>
<dbReference type="Pfam" id="PF14033">
    <property type="entry name" value="DUF4246"/>
    <property type="match status" value="1"/>
</dbReference>
<dbReference type="InterPro" id="IPR025340">
    <property type="entry name" value="DUF4246"/>
</dbReference>
<evidence type="ECO:0000259" key="1">
    <source>
        <dbReference type="Pfam" id="PF14033"/>
    </source>
</evidence>
<dbReference type="Proteomes" id="UP001648503">
    <property type="component" value="Unassembled WGS sequence"/>
</dbReference>
<dbReference type="InterPro" id="IPR049192">
    <property type="entry name" value="DUF4246_C"/>
</dbReference>
<reference evidence="2 3" key="1">
    <citation type="submission" date="2021-02" db="EMBL/GenBank/DDBJ databases">
        <title>Variation within the Batrachochytrium salamandrivorans European outbreak.</title>
        <authorList>
            <person name="Kelly M."/>
            <person name="Pasmans F."/>
            <person name="Shea T.P."/>
            <person name="Munoz J.F."/>
            <person name="Carranza S."/>
            <person name="Cuomo C.A."/>
            <person name="Martel A."/>
        </authorList>
    </citation>
    <scope>NUCLEOTIDE SEQUENCE [LARGE SCALE GENOMIC DNA]</scope>
    <source>
        <strain evidence="2 3">AMFP18/2</strain>
    </source>
</reference>
<accession>A0ABQ8FL55</accession>